<keyword evidence="3" id="KW-1185">Reference proteome</keyword>
<protein>
    <submittedName>
        <fullName evidence="2">Immunity protein</fullName>
    </submittedName>
</protein>
<comment type="caution">
    <text evidence="2">The sequence shown here is derived from an EMBL/GenBank/DDBJ whole genome shotgun (WGS) entry which is preliminary data.</text>
</comment>
<name>A0ABU8T9Z0_9PSEU</name>
<sequence>MACIGPGDVALTMADIRVVTRFAAGCAAGVLPLFDVPGDDRPRAALDAALDFAGGAERSRRQRVTAVGAARAGRAAPSGPARHAALAAADAAASAYLHPLARATQVGHVLRAAAHAAYAVELADGGGPETGDAALERARLRAGPDLVAVLVRYPRAPQGRSRVARLMSDLDDALRRTAPAD</sequence>
<evidence type="ECO:0000259" key="1">
    <source>
        <dbReference type="Pfam" id="PF21805"/>
    </source>
</evidence>
<feature type="domain" description="Imm-5-like" evidence="1">
    <location>
        <begin position="15"/>
        <end position="137"/>
    </location>
</feature>
<evidence type="ECO:0000313" key="3">
    <source>
        <dbReference type="Proteomes" id="UP001364211"/>
    </source>
</evidence>
<organism evidence="2 3">
    <name type="scientific">Pseudonocardia spirodelae</name>
    <dbReference type="NCBI Taxonomy" id="3133431"/>
    <lineage>
        <taxon>Bacteria</taxon>
        <taxon>Bacillati</taxon>
        <taxon>Actinomycetota</taxon>
        <taxon>Actinomycetes</taxon>
        <taxon>Pseudonocardiales</taxon>
        <taxon>Pseudonocardiaceae</taxon>
        <taxon>Pseudonocardia</taxon>
    </lineage>
</organism>
<dbReference type="Proteomes" id="UP001364211">
    <property type="component" value="Unassembled WGS sequence"/>
</dbReference>
<proteinExistence type="predicted"/>
<gene>
    <name evidence="2" type="ORF">WJX68_15835</name>
</gene>
<reference evidence="2 3" key="1">
    <citation type="submission" date="2024-03" db="EMBL/GenBank/DDBJ databases">
        <title>Draft genome sequence of Pseudonocardia sp. DW16-2.</title>
        <authorList>
            <person name="Duangmal K."/>
        </authorList>
    </citation>
    <scope>NUCLEOTIDE SEQUENCE [LARGE SCALE GENOMIC DNA]</scope>
    <source>
        <strain evidence="2 3">DW16-2</strain>
    </source>
</reference>
<dbReference type="InterPro" id="IPR048667">
    <property type="entry name" value="Imm5-like"/>
</dbReference>
<dbReference type="EMBL" id="JBBJUP010000012">
    <property type="protein sequence ID" value="MEJ8280413.1"/>
    <property type="molecule type" value="Genomic_DNA"/>
</dbReference>
<dbReference type="Pfam" id="PF21805">
    <property type="entry name" value="Imm5_like"/>
    <property type="match status" value="1"/>
</dbReference>
<accession>A0ABU8T9Z0</accession>
<evidence type="ECO:0000313" key="2">
    <source>
        <dbReference type="EMBL" id="MEJ8280413.1"/>
    </source>
</evidence>
<dbReference type="RefSeq" id="WP_340291520.1">
    <property type="nucleotide sequence ID" value="NZ_JBBJUP010000012.1"/>
</dbReference>